<reference evidence="1 2" key="1">
    <citation type="submission" date="2021-06" db="EMBL/GenBank/DDBJ databases">
        <title>Caerostris darwini draft genome.</title>
        <authorList>
            <person name="Kono N."/>
            <person name="Arakawa K."/>
        </authorList>
    </citation>
    <scope>NUCLEOTIDE SEQUENCE [LARGE SCALE GENOMIC DNA]</scope>
</reference>
<name>A0AAV4W4J1_9ARAC</name>
<dbReference type="AlphaFoldDB" id="A0AAV4W4J1"/>
<comment type="caution">
    <text evidence="1">The sequence shown here is derived from an EMBL/GenBank/DDBJ whole genome shotgun (WGS) entry which is preliminary data.</text>
</comment>
<evidence type="ECO:0000313" key="1">
    <source>
        <dbReference type="EMBL" id="GIY77676.1"/>
    </source>
</evidence>
<protein>
    <submittedName>
        <fullName evidence="1">Uncharacterized protein</fullName>
    </submittedName>
</protein>
<gene>
    <name evidence="1" type="ORF">CDAR_416271</name>
</gene>
<proteinExistence type="predicted"/>
<dbReference type="EMBL" id="BPLQ01014154">
    <property type="protein sequence ID" value="GIY77676.1"/>
    <property type="molecule type" value="Genomic_DNA"/>
</dbReference>
<accession>A0AAV4W4J1</accession>
<evidence type="ECO:0000313" key="2">
    <source>
        <dbReference type="Proteomes" id="UP001054837"/>
    </source>
</evidence>
<keyword evidence="2" id="KW-1185">Reference proteome</keyword>
<dbReference type="Proteomes" id="UP001054837">
    <property type="component" value="Unassembled WGS sequence"/>
</dbReference>
<organism evidence="1 2">
    <name type="scientific">Caerostris darwini</name>
    <dbReference type="NCBI Taxonomy" id="1538125"/>
    <lineage>
        <taxon>Eukaryota</taxon>
        <taxon>Metazoa</taxon>
        <taxon>Ecdysozoa</taxon>
        <taxon>Arthropoda</taxon>
        <taxon>Chelicerata</taxon>
        <taxon>Arachnida</taxon>
        <taxon>Araneae</taxon>
        <taxon>Araneomorphae</taxon>
        <taxon>Entelegynae</taxon>
        <taxon>Araneoidea</taxon>
        <taxon>Araneidae</taxon>
        <taxon>Caerostris</taxon>
    </lineage>
</organism>
<sequence>MTRFDLVHLYRIFQSPPPHRMTTASAGEMLSHPLFFLPCCSTTSPASSRRSSSRTRVIHLRLWPKEFLPENMEVPRSFDSLFERGYMFGG</sequence>